<feature type="region of interest" description="Disordered" evidence="1">
    <location>
        <begin position="1"/>
        <end position="22"/>
    </location>
</feature>
<sequence>MLGEARLAGSAPSTRVSTPWTLPSLHGLDPGASTRLVQTARQFPRLRRLDPRRSKQPRFQLLWGAENIHELCAMLGIHHAPPDERNRVAYNFNHLVDDASGSERTIEFRKHEGTVDYRVAWAWAMICTQLVRFADTSDTKHFRLLVKNPLKS</sequence>
<evidence type="ECO:0000313" key="3">
    <source>
        <dbReference type="Proteomes" id="UP001172101"/>
    </source>
</evidence>
<evidence type="ECO:0000256" key="1">
    <source>
        <dbReference type="SAM" id="MobiDB-lite"/>
    </source>
</evidence>
<dbReference type="AlphaFoldDB" id="A0AA40A659"/>
<dbReference type="Proteomes" id="UP001172101">
    <property type="component" value="Unassembled WGS sequence"/>
</dbReference>
<keyword evidence="3" id="KW-1185">Reference proteome</keyword>
<proteinExistence type="predicted"/>
<dbReference type="RefSeq" id="XP_060293338.1">
    <property type="nucleotide sequence ID" value="XM_060442646.1"/>
</dbReference>
<evidence type="ECO:0000313" key="2">
    <source>
        <dbReference type="EMBL" id="KAK0710034.1"/>
    </source>
</evidence>
<comment type="caution">
    <text evidence="2">The sequence shown here is derived from an EMBL/GenBank/DDBJ whole genome shotgun (WGS) entry which is preliminary data.</text>
</comment>
<dbReference type="PANTHER" id="PTHR36847:SF1">
    <property type="entry name" value="AMIDOLIGASE ENZYME"/>
    <property type="match status" value="1"/>
</dbReference>
<dbReference type="PANTHER" id="PTHR36847">
    <property type="entry name" value="AMIDOLIGASE ENZYME"/>
    <property type="match status" value="1"/>
</dbReference>
<reference evidence="2" key="1">
    <citation type="submission" date="2023-06" db="EMBL/GenBank/DDBJ databases">
        <title>Genome-scale phylogeny and comparative genomics of the fungal order Sordariales.</title>
        <authorList>
            <consortium name="Lawrence Berkeley National Laboratory"/>
            <person name="Hensen N."/>
            <person name="Bonometti L."/>
            <person name="Westerberg I."/>
            <person name="Brannstrom I.O."/>
            <person name="Guillou S."/>
            <person name="Cros-Aarteil S."/>
            <person name="Calhoun S."/>
            <person name="Haridas S."/>
            <person name="Kuo A."/>
            <person name="Mondo S."/>
            <person name="Pangilinan J."/>
            <person name="Riley R."/>
            <person name="LaButti K."/>
            <person name="Andreopoulos B."/>
            <person name="Lipzen A."/>
            <person name="Chen C."/>
            <person name="Yanf M."/>
            <person name="Daum C."/>
            <person name="Ng V."/>
            <person name="Clum A."/>
            <person name="Steindorff A."/>
            <person name="Ohm R."/>
            <person name="Martin F."/>
            <person name="Silar P."/>
            <person name="Natvig D."/>
            <person name="Lalanne C."/>
            <person name="Gautier V."/>
            <person name="Ament-velasquez S.L."/>
            <person name="Kruys A."/>
            <person name="Hutchinson M.I."/>
            <person name="Powell A.J."/>
            <person name="Barry K."/>
            <person name="Miller A.N."/>
            <person name="Grigoriev I.V."/>
            <person name="Debuchy R."/>
            <person name="Gladieux P."/>
            <person name="Thoren M.H."/>
            <person name="Johannesson H."/>
        </authorList>
    </citation>
    <scope>NUCLEOTIDE SEQUENCE</scope>
    <source>
        <strain evidence="2">SMH2392-1A</strain>
    </source>
</reference>
<dbReference type="GeneID" id="85325916"/>
<protein>
    <submittedName>
        <fullName evidence="2">Uncharacterized protein</fullName>
    </submittedName>
</protein>
<feature type="compositionally biased region" description="Polar residues" evidence="1">
    <location>
        <begin position="11"/>
        <end position="21"/>
    </location>
</feature>
<name>A0AA40A659_9PEZI</name>
<dbReference type="EMBL" id="JAUIRO010000006">
    <property type="protein sequence ID" value="KAK0710034.1"/>
    <property type="molecule type" value="Genomic_DNA"/>
</dbReference>
<accession>A0AA40A659</accession>
<organism evidence="2 3">
    <name type="scientific">Lasiosphaeria miniovina</name>
    <dbReference type="NCBI Taxonomy" id="1954250"/>
    <lineage>
        <taxon>Eukaryota</taxon>
        <taxon>Fungi</taxon>
        <taxon>Dikarya</taxon>
        <taxon>Ascomycota</taxon>
        <taxon>Pezizomycotina</taxon>
        <taxon>Sordariomycetes</taxon>
        <taxon>Sordariomycetidae</taxon>
        <taxon>Sordariales</taxon>
        <taxon>Lasiosphaeriaceae</taxon>
        <taxon>Lasiosphaeria</taxon>
    </lineage>
</organism>
<gene>
    <name evidence="2" type="ORF">B0T26DRAFT_723866</name>
</gene>